<feature type="transmembrane region" description="Helical" evidence="1">
    <location>
        <begin position="145"/>
        <end position="164"/>
    </location>
</feature>
<keyword evidence="1" id="KW-0472">Membrane</keyword>
<evidence type="ECO:0000313" key="2">
    <source>
        <dbReference type="EMBL" id="CAD8090421.1"/>
    </source>
</evidence>
<keyword evidence="1" id="KW-1133">Transmembrane helix</keyword>
<dbReference type="Proteomes" id="UP000692954">
    <property type="component" value="Unassembled WGS sequence"/>
</dbReference>
<organism evidence="2 3">
    <name type="scientific">Paramecium sonneborni</name>
    <dbReference type="NCBI Taxonomy" id="65129"/>
    <lineage>
        <taxon>Eukaryota</taxon>
        <taxon>Sar</taxon>
        <taxon>Alveolata</taxon>
        <taxon>Ciliophora</taxon>
        <taxon>Intramacronucleata</taxon>
        <taxon>Oligohymenophorea</taxon>
        <taxon>Peniculida</taxon>
        <taxon>Parameciidae</taxon>
        <taxon>Paramecium</taxon>
    </lineage>
</organism>
<evidence type="ECO:0008006" key="4">
    <source>
        <dbReference type="Google" id="ProtNLM"/>
    </source>
</evidence>
<proteinExistence type="predicted"/>
<keyword evidence="3" id="KW-1185">Reference proteome</keyword>
<evidence type="ECO:0000256" key="1">
    <source>
        <dbReference type="SAM" id="Phobius"/>
    </source>
</evidence>
<evidence type="ECO:0000313" key="3">
    <source>
        <dbReference type="Proteomes" id="UP000692954"/>
    </source>
</evidence>
<name>A0A8S1NJQ9_9CILI</name>
<accession>A0A8S1NJQ9</accession>
<reference evidence="2" key="1">
    <citation type="submission" date="2021-01" db="EMBL/GenBank/DDBJ databases">
        <authorList>
            <consortium name="Genoscope - CEA"/>
            <person name="William W."/>
        </authorList>
    </citation>
    <scope>NUCLEOTIDE SEQUENCE</scope>
</reference>
<protein>
    <recommendedName>
        <fullName evidence="4">Transmembrane protein</fullName>
    </recommendedName>
</protein>
<feature type="transmembrane region" description="Helical" evidence="1">
    <location>
        <begin position="170"/>
        <end position="194"/>
    </location>
</feature>
<keyword evidence="1" id="KW-0812">Transmembrane</keyword>
<gene>
    <name evidence="2" type="ORF">PSON_ATCC_30995.1.T0560005</name>
</gene>
<dbReference type="AlphaFoldDB" id="A0A8S1NJQ9"/>
<comment type="caution">
    <text evidence="2">The sequence shown here is derived from an EMBL/GenBank/DDBJ whole genome shotgun (WGS) entry which is preliminary data.</text>
</comment>
<dbReference type="EMBL" id="CAJJDN010000056">
    <property type="protein sequence ID" value="CAD8090421.1"/>
    <property type="molecule type" value="Genomic_DNA"/>
</dbReference>
<sequence>MKKVNEKRKKSKEILQRLIEISQQKGYEHIEKRKKERKEKGIIWKPKLKLLIKKQFSINNVKKQTLILKYALQILDRQYLLRQNYMQYHPQIQAHLQVLLLPIAYLDEQLPQSSLIMALTNQESPLYFQLLHRKQKLHFSDDHQCLLIQLSVFITVIFLLTFSLKFLYQIALHILVAYIISLTLQTYSFSLSFLPHSTIIYSLWQKKFHQNVLK</sequence>